<sequence length="82" mass="8929">MARRVEGIWLGLVDRPGVPLRRGTFKAAPDTGAAFPRAVLSLPPSLPCHDAIYLVFSYSFFSSLVFDVSYPLRSSVFGLTAP</sequence>
<protein>
    <submittedName>
        <fullName evidence="1">Uncharacterized protein</fullName>
    </submittedName>
</protein>
<evidence type="ECO:0000313" key="2">
    <source>
        <dbReference type="Proteomes" id="UP000324222"/>
    </source>
</evidence>
<reference evidence="1 2" key="1">
    <citation type="submission" date="2019-05" db="EMBL/GenBank/DDBJ databases">
        <title>Another draft genome of Portunus trituberculatus and its Hox gene families provides insights of decapod evolution.</title>
        <authorList>
            <person name="Jeong J.-H."/>
            <person name="Song I."/>
            <person name="Kim S."/>
            <person name="Choi T."/>
            <person name="Kim D."/>
            <person name="Ryu S."/>
            <person name="Kim W."/>
        </authorList>
    </citation>
    <scope>NUCLEOTIDE SEQUENCE [LARGE SCALE GENOMIC DNA]</scope>
    <source>
        <tissue evidence="1">Muscle</tissue>
    </source>
</reference>
<name>A0A5B7DD29_PORTR</name>
<organism evidence="1 2">
    <name type="scientific">Portunus trituberculatus</name>
    <name type="common">Swimming crab</name>
    <name type="synonym">Neptunus trituberculatus</name>
    <dbReference type="NCBI Taxonomy" id="210409"/>
    <lineage>
        <taxon>Eukaryota</taxon>
        <taxon>Metazoa</taxon>
        <taxon>Ecdysozoa</taxon>
        <taxon>Arthropoda</taxon>
        <taxon>Crustacea</taxon>
        <taxon>Multicrustacea</taxon>
        <taxon>Malacostraca</taxon>
        <taxon>Eumalacostraca</taxon>
        <taxon>Eucarida</taxon>
        <taxon>Decapoda</taxon>
        <taxon>Pleocyemata</taxon>
        <taxon>Brachyura</taxon>
        <taxon>Eubrachyura</taxon>
        <taxon>Portunoidea</taxon>
        <taxon>Portunidae</taxon>
        <taxon>Portuninae</taxon>
        <taxon>Portunus</taxon>
    </lineage>
</organism>
<gene>
    <name evidence="1" type="ORF">E2C01_012109</name>
</gene>
<dbReference type="AlphaFoldDB" id="A0A5B7DD29"/>
<dbReference type="EMBL" id="VSRR010000748">
    <property type="protein sequence ID" value="MPC19198.1"/>
    <property type="molecule type" value="Genomic_DNA"/>
</dbReference>
<proteinExistence type="predicted"/>
<accession>A0A5B7DD29</accession>
<comment type="caution">
    <text evidence="1">The sequence shown here is derived from an EMBL/GenBank/DDBJ whole genome shotgun (WGS) entry which is preliminary data.</text>
</comment>
<dbReference type="Proteomes" id="UP000324222">
    <property type="component" value="Unassembled WGS sequence"/>
</dbReference>
<keyword evidence="2" id="KW-1185">Reference proteome</keyword>
<evidence type="ECO:0000313" key="1">
    <source>
        <dbReference type="EMBL" id="MPC19198.1"/>
    </source>
</evidence>